<dbReference type="Proteomes" id="UP000256970">
    <property type="component" value="Unassembled WGS sequence"/>
</dbReference>
<dbReference type="EMBL" id="FNXT01000088">
    <property type="protein sequence ID" value="SZX60679.1"/>
    <property type="molecule type" value="Genomic_DNA"/>
</dbReference>
<evidence type="ECO:0000256" key="2">
    <source>
        <dbReference type="PROSITE-ProRule" id="PRU00176"/>
    </source>
</evidence>
<keyword evidence="2" id="KW-0694">RNA-binding</keyword>
<dbReference type="GO" id="GO:0003723">
    <property type="term" value="F:RNA binding"/>
    <property type="evidence" value="ECO:0007669"/>
    <property type="project" value="UniProtKB-UniRule"/>
</dbReference>
<dbReference type="SUPFAM" id="SSF54928">
    <property type="entry name" value="RNA-binding domain, RBD"/>
    <property type="match status" value="1"/>
</dbReference>
<dbReference type="Pfam" id="PF00076">
    <property type="entry name" value="RRM_1"/>
    <property type="match status" value="1"/>
</dbReference>
<sequence>MAKEFTSLGLRLHADAPHISYVFIKHHKPKEGEAEVPNALYVAGLPLGLDEVSLEAVFSVFGHVANVVLHPSKRSAAVVYESKEDVSQALQHASSGQVVDFPLPAPEGPVGLKAWVASHRAQRPGNAELQKQLDGWMEAHEAAEAAREAARQAAMAEDGWTVVVRSKGRKRAREVGGMSTVSGGIAPAAAAAARAAADAKQAKQAENFYRFQQRDRRRSELMDLRHKFEEGRKRLAALKAARHFRPN</sequence>
<dbReference type="InterPro" id="IPR035979">
    <property type="entry name" value="RBD_domain_sf"/>
</dbReference>
<dbReference type="Gene3D" id="3.30.70.330">
    <property type="match status" value="1"/>
</dbReference>
<dbReference type="PANTHER" id="PTHR13191">
    <property type="entry name" value="RIBOSOMAL RNA PROCESSING PROTEIN 7-RELATED"/>
    <property type="match status" value="1"/>
</dbReference>
<dbReference type="SMART" id="SM00360">
    <property type="entry name" value="RRM"/>
    <property type="match status" value="1"/>
</dbReference>
<comment type="similarity">
    <text evidence="1">Belongs to the RRP7 family.</text>
</comment>
<dbReference type="InterPro" id="IPR024326">
    <property type="entry name" value="RRP7_C"/>
</dbReference>
<evidence type="ECO:0000313" key="4">
    <source>
        <dbReference type="EMBL" id="SZX60679.1"/>
    </source>
</evidence>
<dbReference type="GO" id="GO:0000028">
    <property type="term" value="P:ribosomal small subunit assembly"/>
    <property type="evidence" value="ECO:0007669"/>
    <property type="project" value="TreeGrafter"/>
</dbReference>
<dbReference type="AlphaFoldDB" id="A0A383V7G1"/>
<dbReference type="STRING" id="3088.A0A383V7G1"/>
<dbReference type="InterPro" id="IPR012677">
    <property type="entry name" value="Nucleotide-bd_a/b_plait_sf"/>
</dbReference>
<keyword evidence="5" id="KW-1185">Reference proteome</keyword>
<accession>A0A383V7G1</accession>
<proteinExistence type="inferred from homology"/>
<dbReference type="InterPro" id="IPR000504">
    <property type="entry name" value="RRM_dom"/>
</dbReference>
<protein>
    <recommendedName>
        <fullName evidence="3">RRM domain-containing protein</fullName>
    </recommendedName>
</protein>
<dbReference type="InterPro" id="IPR040446">
    <property type="entry name" value="RRP7"/>
</dbReference>
<evidence type="ECO:0000313" key="5">
    <source>
        <dbReference type="Proteomes" id="UP000256970"/>
    </source>
</evidence>
<evidence type="ECO:0000256" key="1">
    <source>
        <dbReference type="ARBA" id="ARBA00006110"/>
    </source>
</evidence>
<dbReference type="GO" id="GO:0006364">
    <property type="term" value="P:rRNA processing"/>
    <property type="evidence" value="ECO:0007669"/>
    <property type="project" value="TreeGrafter"/>
</dbReference>
<dbReference type="PANTHER" id="PTHR13191:SF0">
    <property type="entry name" value="RIBOSOMAL RNA-PROCESSING PROTEIN 7 HOMOLOG A-RELATED"/>
    <property type="match status" value="1"/>
</dbReference>
<dbReference type="GO" id="GO:0034456">
    <property type="term" value="C:UTP-C complex"/>
    <property type="evidence" value="ECO:0007669"/>
    <property type="project" value="TreeGrafter"/>
</dbReference>
<name>A0A383V7G1_TETOB</name>
<dbReference type="GO" id="GO:0032545">
    <property type="term" value="C:CURI complex"/>
    <property type="evidence" value="ECO:0007669"/>
    <property type="project" value="TreeGrafter"/>
</dbReference>
<dbReference type="Pfam" id="PF12923">
    <property type="entry name" value="RRP7"/>
    <property type="match status" value="1"/>
</dbReference>
<organism evidence="4 5">
    <name type="scientific">Tetradesmus obliquus</name>
    <name type="common">Green alga</name>
    <name type="synonym">Acutodesmus obliquus</name>
    <dbReference type="NCBI Taxonomy" id="3088"/>
    <lineage>
        <taxon>Eukaryota</taxon>
        <taxon>Viridiplantae</taxon>
        <taxon>Chlorophyta</taxon>
        <taxon>core chlorophytes</taxon>
        <taxon>Chlorophyceae</taxon>
        <taxon>CS clade</taxon>
        <taxon>Sphaeropleales</taxon>
        <taxon>Scenedesmaceae</taxon>
        <taxon>Tetradesmus</taxon>
    </lineage>
</organism>
<dbReference type="PROSITE" id="PS50102">
    <property type="entry name" value="RRM"/>
    <property type="match status" value="1"/>
</dbReference>
<evidence type="ECO:0000259" key="3">
    <source>
        <dbReference type="PROSITE" id="PS50102"/>
    </source>
</evidence>
<gene>
    <name evidence="4" type="ORF">BQ4739_LOCUS1208</name>
</gene>
<dbReference type="Gene3D" id="6.10.250.1770">
    <property type="match status" value="1"/>
</dbReference>
<reference evidence="4 5" key="1">
    <citation type="submission" date="2016-10" db="EMBL/GenBank/DDBJ databases">
        <authorList>
            <person name="Cai Z."/>
        </authorList>
    </citation>
    <scope>NUCLEOTIDE SEQUENCE [LARGE SCALE GENOMIC DNA]</scope>
</reference>
<feature type="domain" description="RRM" evidence="3">
    <location>
        <begin position="38"/>
        <end position="100"/>
    </location>
</feature>